<evidence type="ECO:0000256" key="3">
    <source>
        <dbReference type="SAM" id="MobiDB-lite"/>
    </source>
</evidence>
<sequence>MSSKYSTLPDIDDQPDVYETPDSTDNVTNVSYENQSSDEDDNENVVKSRVSVKDAANRFKGSIVDSTDTDFSDRLTRRKKAMYRTYVKRPPAMETNEYEILPKNLSLDETPLQKLRRLMYEVQELNDEMEKAKEPADAKETISQSDILSQIAYLQSDLVRMNQQIGDDGLSQKSNYGKSIEDAKSLIKQLEAFKNIPATTASDKKEESDTAVSEKSDKNDMVTYELFYTPETAKMQKESKLSDIDERIAKIEKLVGSNAGQALDELPQNLASTSLVNSLSKLEQQVLVLAQPRQLEMVARRVKVLNSDLDRLNELKSSRKDTSSLGFGLSSAINPQNTPSANEAANKDSNDNEAKINKLFATLEKVDPLLNLTPALLTRLKALQTLHTEAASFGKSVKVISEEQTRMTDELKSLTTTCDLLNQSLKENDESINNNIKVIDDRMTDLIQRMTALSNTDA</sequence>
<dbReference type="GO" id="GO:0005737">
    <property type="term" value="C:cytoplasm"/>
    <property type="evidence" value="ECO:0007669"/>
    <property type="project" value="UniProtKB-SubCell"/>
</dbReference>
<organism evidence="4 5">
    <name type="scientific">Mucor velutinosus</name>
    <dbReference type="NCBI Taxonomy" id="708070"/>
    <lineage>
        <taxon>Eukaryota</taxon>
        <taxon>Fungi</taxon>
        <taxon>Fungi incertae sedis</taxon>
        <taxon>Mucoromycota</taxon>
        <taxon>Mucoromycotina</taxon>
        <taxon>Mucoromycetes</taxon>
        <taxon>Mucorales</taxon>
        <taxon>Mucorineae</taxon>
        <taxon>Mucoraceae</taxon>
        <taxon>Mucor</taxon>
    </lineage>
</organism>
<evidence type="ECO:0000313" key="4">
    <source>
        <dbReference type="EMBL" id="KAK4520403.1"/>
    </source>
</evidence>
<dbReference type="RefSeq" id="XP_064687069.1">
    <property type="nucleotide sequence ID" value="XM_064827785.1"/>
</dbReference>
<protein>
    <submittedName>
        <fullName evidence="4">Retrograde regulation protein 2</fullName>
    </submittedName>
</protein>
<gene>
    <name evidence="4" type="primary">RTG2_1</name>
    <name evidence="4" type="ORF">ATC70_008537</name>
</gene>
<accession>A0AAN7I3C2</accession>
<dbReference type="GO" id="GO:0005869">
    <property type="term" value="C:dynactin complex"/>
    <property type="evidence" value="ECO:0007669"/>
    <property type="project" value="InterPro"/>
</dbReference>
<name>A0AAN7I3C2_9FUNG</name>
<feature type="compositionally biased region" description="Polar residues" evidence="3">
    <location>
        <begin position="21"/>
        <end position="35"/>
    </location>
</feature>
<dbReference type="AlphaFoldDB" id="A0AAN7I3C2"/>
<comment type="subcellular location">
    <subcellularLocation>
        <location evidence="1">Cytoplasm</location>
    </subcellularLocation>
</comment>
<dbReference type="GeneID" id="89952223"/>
<dbReference type="InterPro" id="IPR028133">
    <property type="entry name" value="Dynamitin"/>
</dbReference>
<proteinExistence type="predicted"/>
<dbReference type="EMBL" id="JASEJX010000011">
    <property type="protein sequence ID" value="KAK4520403.1"/>
    <property type="molecule type" value="Genomic_DNA"/>
</dbReference>
<feature type="compositionally biased region" description="Polar residues" evidence="3">
    <location>
        <begin position="331"/>
        <end position="343"/>
    </location>
</feature>
<keyword evidence="2" id="KW-0963">Cytoplasm</keyword>
<evidence type="ECO:0000256" key="2">
    <source>
        <dbReference type="ARBA" id="ARBA00022490"/>
    </source>
</evidence>
<feature type="region of interest" description="Disordered" evidence="3">
    <location>
        <begin position="1"/>
        <end position="45"/>
    </location>
</feature>
<dbReference type="Proteomes" id="UP001304243">
    <property type="component" value="Unassembled WGS sequence"/>
</dbReference>
<reference evidence="4 5" key="1">
    <citation type="submission" date="2022-11" db="EMBL/GenBank/DDBJ databases">
        <title>Mucor velutinosus strain NIH1002 WGS.</title>
        <authorList>
            <person name="Subramanian P."/>
            <person name="Mullikin J.C."/>
            <person name="Segre J.A."/>
            <person name="Zelazny A.M."/>
        </authorList>
    </citation>
    <scope>NUCLEOTIDE SEQUENCE [LARGE SCALE GENOMIC DNA]</scope>
    <source>
        <strain evidence="4 5">NIH1002</strain>
    </source>
</reference>
<comment type="caution">
    <text evidence="4">The sequence shown here is derived from an EMBL/GenBank/DDBJ whole genome shotgun (WGS) entry which is preliminary data.</text>
</comment>
<dbReference type="GO" id="GO:0007017">
    <property type="term" value="P:microtubule-based process"/>
    <property type="evidence" value="ECO:0007669"/>
    <property type="project" value="InterPro"/>
</dbReference>
<evidence type="ECO:0000256" key="1">
    <source>
        <dbReference type="ARBA" id="ARBA00004496"/>
    </source>
</evidence>
<dbReference type="Pfam" id="PF04912">
    <property type="entry name" value="Dynamitin"/>
    <property type="match status" value="1"/>
</dbReference>
<dbReference type="PANTHER" id="PTHR15346">
    <property type="entry name" value="DYNACTIN SUBUNIT"/>
    <property type="match status" value="1"/>
</dbReference>
<evidence type="ECO:0000313" key="5">
    <source>
        <dbReference type="Proteomes" id="UP001304243"/>
    </source>
</evidence>
<keyword evidence="5" id="KW-1185">Reference proteome</keyword>
<feature type="region of interest" description="Disordered" evidence="3">
    <location>
        <begin position="320"/>
        <end position="350"/>
    </location>
</feature>